<dbReference type="EMBL" id="JABEMB010000001">
    <property type="protein sequence ID" value="NNH02452.1"/>
    <property type="molecule type" value="Genomic_DNA"/>
</dbReference>
<organism evidence="2 3">
    <name type="scientific">Microbacterium ulmi</name>
    <dbReference type="NCBI Taxonomy" id="179095"/>
    <lineage>
        <taxon>Bacteria</taxon>
        <taxon>Bacillati</taxon>
        <taxon>Actinomycetota</taxon>
        <taxon>Actinomycetes</taxon>
        <taxon>Micrococcales</taxon>
        <taxon>Microbacteriaceae</taxon>
        <taxon>Microbacterium</taxon>
    </lineage>
</organism>
<protein>
    <submittedName>
        <fullName evidence="2">Uncharacterized protein</fullName>
    </submittedName>
</protein>
<dbReference type="AlphaFoldDB" id="A0A7Y2LX62"/>
<name>A0A7Y2LX62_9MICO</name>
<dbReference type="Proteomes" id="UP000543598">
    <property type="component" value="Unassembled WGS sequence"/>
</dbReference>
<sequence length="78" mass="8463">MGGKVLDEVRHPGVDGAVLDDVEVVEHQRDVGSSGIEVVDQRGDDRLGRRRIGRQDLERSAPDSGTARSNAVITWVLS</sequence>
<proteinExistence type="predicted"/>
<evidence type="ECO:0000256" key="1">
    <source>
        <dbReference type="SAM" id="MobiDB-lite"/>
    </source>
</evidence>
<reference evidence="2 3" key="1">
    <citation type="submission" date="2020-05" db="EMBL/GenBank/DDBJ databases">
        <title>MicrobeNet Type strains.</title>
        <authorList>
            <person name="Nicholson A.C."/>
        </authorList>
    </citation>
    <scope>NUCLEOTIDE SEQUENCE [LARGE SCALE GENOMIC DNA]</scope>
    <source>
        <strain evidence="2 3">JCM 14282</strain>
    </source>
</reference>
<evidence type="ECO:0000313" key="3">
    <source>
        <dbReference type="Proteomes" id="UP000543598"/>
    </source>
</evidence>
<keyword evidence="3" id="KW-1185">Reference proteome</keyword>
<gene>
    <name evidence="2" type="ORF">HLA99_01015</name>
</gene>
<dbReference type="RefSeq" id="WP_167040933.1">
    <property type="nucleotide sequence ID" value="NZ_BAAANA010000003.1"/>
</dbReference>
<feature type="region of interest" description="Disordered" evidence="1">
    <location>
        <begin position="33"/>
        <end position="68"/>
    </location>
</feature>
<evidence type="ECO:0000313" key="2">
    <source>
        <dbReference type="EMBL" id="NNH02452.1"/>
    </source>
</evidence>
<comment type="caution">
    <text evidence="2">The sequence shown here is derived from an EMBL/GenBank/DDBJ whole genome shotgun (WGS) entry which is preliminary data.</text>
</comment>
<accession>A0A7Y2LX62</accession>
<feature type="compositionally biased region" description="Basic and acidic residues" evidence="1">
    <location>
        <begin position="39"/>
        <end position="61"/>
    </location>
</feature>